<reference evidence="1" key="1">
    <citation type="journal article" date="2020" name="Stud. Mycol.">
        <title>101 Dothideomycetes genomes: a test case for predicting lifestyles and emergence of pathogens.</title>
        <authorList>
            <person name="Haridas S."/>
            <person name="Albert R."/>
            <person name="Binder M."/>
            <person name="Bloem J."/>
            <person name="Labutti K."/>
            <person name="Salamov A."/>
            <person name="Andreopoulos B."/>
            <person name="Baker S."/>
            <person name="Barry K."/>
            <person name="Bills G."/>
            <person name="Bluhm B."/>
            <person name="Cannon C."/>
            <person name="Castanera R."/>
            <person name="Culley D."/>
            <person name="Daum C."/>
            <person name="Ezra D."/>
            <person name="Gonzalez J."/>
            <person name="Henrissat B."/>
            <person name="Kuo A."/>
            <person name="Liang C."/>
            <person name="Lipzen A."/>
            <person name="Lutzoni F."/>
            <person name="Magnuson J."/>
            <person name="Mondo S."/>
            <person name="Nolan M."/>
            <person name="Ohm R."/>
            <person name="Pangilinan J."/>
            <person name="Park H.-J."/>
            <person name="Ramirez L."/>
            <person name="Alfaro M."/>
            <person name="Sun H."/>
            <person name="Tritt A."/>
            <person name="Yoshinaga Y."/>
            <person name="Zwiers L.-H."/>
            <person name="Turgeon B."/>
            <person name="Goodwin S."/>
            <person name="Spatafora J."/>
            <person name="Crous P."/>
            <person name="Grigoriev I."/>
        </authorList>
    </citation>
    <scope>NUCLEOTIDE SEQUENCE</scope>
    <source>
        <strain evidence="1">HMLAC05119</strain>
    </source>
</reference>
<keyword evidence="2" id="KW-1185">Reference proteome</keyword>
<dbReference type="EMBL" id="ML979135">
    <property type="protein sequence ID" value="KAF1916050.1"/>
    <property type="molecule type" value="Genomic_DNA"/>
</dbReference>
<evidence type="ECO:0000313" key="2">
    <source>
        <dbReference type="Proteomes" id="UP000800096"/>
    </source>
</evidence>
<organism evidence="1 2">
    <name type="scientific">Ampelomyces quisqualis</name>
    <name type="common">Powdery mildew agent</name>
    <dbReference type="NCBI Taxonomy" id="50730"/>
    <lineage>
        <taxon>Eukaryota</taxon>
        <taxon>Fungi</taxon>
        <taxon>Dikarya</taxon>
        <taxon>Ascomycota</taxon>
        <taxon>Pezizomycotina</taxon>
        <taxon>Dothideomycetes</taxon>
        <taxon>Pleosporomycetidae</taxon>
        <taxon>Pleosporales</taxon>
        <taxon>Pleosporineae</taxon>
        <taxon>Phaeosphaeriaceae</taxon>
        <taxon>Ampelomyces</taxon>
    </lineage>
</organism>
<name>A0A6A5QMN3_AMPQU</name>
<dbReference type="Proteomes" id="UP000800096">
    <property type="component" value="Unassembled WGS sequence"/>
</dbReference>
<accession>A0A6A5QMN3</accession>
<proteinExistence type="predicted"/>
<sequence>MSNNLLEPRAYKSCLQPGCSCLPRRDDVTCHWARRTPGSNCCYTTPFRTLCCLP</sequence>
<protein>
    <submittedName>
        <fullName evidence="1">Uncharacterized protein</fullName>
    </submittedName>
</protein>
<evidence type="ECO:0000313" key="1">
    <source>
        <dbReference type="EMBL" id="KAF1916050.1"/>
    </source>
</evidence>
<gene>
    <name evidence="1" type="ORF">BDU57DRAFT_213650</name>
</gene>
<dbReference type="AlphaFoldDB" id="A0A6A5QMN3"/>